<accession>A0ABQ4LKD2</accession>
<dbReference type="EMBL" id="BORU01000003">
    <property type="protein sequence ID" value="GIO56986.1"/>
    <property type="molecule type" value="Genomic_DNA"/>
</dbReference>
<evidence type="ECO:0000313" key="2">
    <source>
        <dbReference type="EMBL" id="GIO56986.1"/>
    </source>
</evidence>
<feature type="domain" description="NAD-dependent epimerase/dehydratase" evidence="1">
    <location>
        <begin position="3"/>
        <end position="84"/>
    </location>
</feature>
<dbReference type="CDD" id="cd05262">
    <property type="entry name" value="SDR_a7"/>
    <property type="match status" value="1"/>
</dbReference>
<dbReference type="RefSeq" id="WP_212985466.1">
    <property type="nucleotide sequence ID" value="NZ_BORU01000003.1"/>
</dbReference>
<dbReference type="Pfam" id="PF01370">
    <property type="entry name" value="Epimerase"/>
    <property type="match status" value="1"/>
</dbReference>
<comment type="caution">
    <text evidence="2">The sequence shown here is derived from an EMBL/GenBank/DDBJ whole genome shotgun (WGS) entry which is preliminary data.</text>
</comment>
<evidence type="ECO:0000313" key="3">
    <source>
        <dbReference type="Proteomes" id="UP000676601"/>
    </source>
</evidence>
<gene>
    <name evidence="2" type="ORF">J21TS7_53040</name>
</gene>
<dbReference type="InterPro" id="IPR001509">
    <property type="entry name" value="Epimerase_deHydtase"/>
</dbReference>
<dbReference type="Proteomes" id="UP000676601">
    <property type="component" value="Unassembled WGS sequence"/>
</dbReference>
<dbReference type="PANTHER" id="PTHR48079:SF9">
    <property type="entry name" value="PUTATIVE-RELATED"/>
    <property type="match status" value="1"/>
</dbReference>
<dbReference type="InterPro" id="IPR051783">
    <property type="entry name" value="NAD(P)-dependent_oxidoreduct"/>
</dbReference>
<dbReference type="PANTHER" id="PTHR48079">
    <property type="entry name" value="PROTEIN YEEZ"/>
    <property type="match status" value="1"/>
</dbReference>
<organism evidence="2 3">
    <name type="scientific">Paenibacillus cineris</name>
    <dbReference type="NCBI Taxonomy" id="237530"/>
    <lineage>
        <taxon>Bacteria</taxon>
        <taxon>Bacillati</taxon>
        <taxon>Bacillota</taxon>
        <taxon>Bacilli</taxon>
        <taxon>Bacillales</taxon>
        <taxon>Paenibacillaceae</taxon>
        <taxon>Paenibacillus</taxon>
    </lineage>
</organism>
<dbReference type="Gene3D" id="3.40.50.720">
    <property type="entry name" value="NAD(P)-binding Rossmann-like Domain"/>
    <property type="match status" value="1"/>
</dbReference>
<sequence>MHVFVTGAAGFIGAEVVRKLIDANHHVVGLVRSKEAGRRLTAIGAKVQMGSIEDIECLHRGAAEADGVIHLAFFHKFSHANLRTRLRILLGGNPRLASLRFTKAAAEADRRAIETFGTALSGRDCPLVVAIPTMSLSPGGLATEEHAPDPNSLGSGRVPSEIATLALAKRGVRSSVVRLPPLVHDSGGDKNGLLPLLIRTARDKGISAYVGEGTNRWPAVHRLDAAQLFKLALEKAPAGSRLHAVRDEGVPFQEIAVTIGQHLNLKIDSIDVDKAGSHFGWLGAFASVDNPVSSALTQERLGWRPVHPSLIEDIHEGHYFRR</sequence>
<name>A0ABQ4LKD2_9BACL</name>
<proteinExistence type="predicted"/>
<evidence type="ECO:0000259" key="1">
    <source>
        <dbReference type="Pfam" id="PF01370"/>
    </source>
</evidence>
<dbReference type="InterPro" id="IPR036291">
    <property type="entry name" value="NAD(P)-bd_dom_sf"/>
</dbReference>
<reference evidence="2 3" key="1">
    <citation type="submission" date="2021-03" db="EMBL/GenBank/DDBJ databases">
        <title>Antimicrobial resistance genes in bacteria isolated from Japanese honey, and their potential for conferring macrolide and lincosamide resistance in the American foulbrood pathogen Paenibacillus larvae.</title>
        <authorList>
            <person name="Okamoto M."/>
            <person name="Kumagai M."/>
            <person name="Kanamori H."/>
            <person name="Takamatsu D."/>
        </authorList>
    </citation>
    <scope>NUCLEOTIDE SEQUENCE [LARGE SCALE GENOMIC DNA]</scope>
    <source>
        <strain evidence="2 3">J21TS7</strain>
    </source>
</reference>
<protein>
    <submittedName>
        <fullName evidence="2">NAD-dependent epimerase/dehydratase</fullName>
    </submittedName>
</protein>
<dbReference type="SUPFAM" id="SSF51735">
    <property type="entry name" value="NAD(P)-binding Rossmann-fold domains"/>
    <property type="match status" value="1"/>
</dbReference>
<keyword evidence="3" id="KW-1185">Reference proteome</keyword>